<reference evidence="1 2" key="1">
    <citation type="submission" date="2017-02" db="EMBL/GenBank/DDBJ databases">
        <authorList>
            <person name="Peterson S.W."/>
        </authorList>
    </citation>
    <scope>NUCLEOTIDE SEQUENCE [LARGE SCALE GENOMIC DNA]</scope>
    <source>
        <strain evidence="1 2">DSM 16080</strain>
    </source>
</reference>
<sequence length="960" mass="107192">MMNSYRTSCGQKNIRWGVAVPSKMDIPAVVDPKQLKRIENVHRGFFYQHLYAVGCMLLAAKGGVEYISVERDEDIEVISAKSHIYIQIKTRKESLIESDIRGSLELFEEIKEKHSRGDRSLSPFLVIVSNVEPGGGLRKKMKEGSWSDDVNIVTPGGASYFDFLPPAWKDIQTGMDWCVRLADEIEYTTLTPQNIVFKLAAWVQFLCTGEQDENHIIDLEAIKSLFEQIVTQLQGMPEPPEEYYGLEGDLCFPSDALVRLVTGLSGAGKTAWVAHESIRIGVPVVYFDVAGVEKENILPSFVREVAAALAGKSSKSLGEILLPGSSAVDSLRALNFYLKTQAVHPYLVVDNSHRVPSESLRVMVGACPEARWLLLSHPGALSSQIEISLDVKAKELGGWSVETIGAILSSKGVNFRIKDCDRLKTATGGLPLYVLSSISLVQKEYKGQLIEFLNDFERSDNWEQSAQERILSDSFDRLGIDSKSVCGILKICEGVPLNKDELSTAYDLAFPDAGKIGKAIRSAIDGGVVQRLEGATYKLHDAFGVIAQSWLDLNDDDELQTLKRTIIKVLSSSTDFVFSIDRILLQLQLLNAVGEYERLIDVCTSMAEPFQEMGISSHIESLLHNIVKTNSDVTSRDLFWVYDTFAFFDLQNGAISSAKKWLNKMKPRVDEFDVGSREHTNYFMKEMLVASRERNISKAKKVYKSKLSIIEDPFLSRFIKYNYAVVLYDNKQYSEASDQAFSLVLEYLRMLGLSFDDIDAKNPPEILKKITTEYDPDDFKRLADCYDLHARSVLESGGYYGLAKLHAFKFYNMAHAFTSAMTVGQDIVDDFISPLGAVDAARQFIEQTLLPSAKSYKMMDWIIPIRSQYAVVLAYCGASLEAAKQLEIVEPFRNAVDSRFQKELENHARMTVAIIRGYLKPPPRMASEGRGLYHSAGAKVGRNSPCPCGSGKKYKKCCGA</sequence>
<organism evidence="1 2">
    <name type="scientific">Paucidesulfovibrio gracilis DSM 16080</name>
    <dbReference type="NCBI Taxonomy" id="1121449"/>
    <lineage>
        <taxon>Bacteria</taxon>
        <taxon>Pseudomonadati</taxon>
        <taxon>Thermodesulfobacteriota</taxon>
        <taxon>Desulfovibrionia</taxon>
        <taxon>Desulfovibrionales</taxon>
        <taxon>Desulfovibrionaceae</taxon>
        <taxon>Paucidesulfovibrio</taxon>
    </lineage>
</organism>
<protein>
    <submittedName>
        <fullName evidence="1">SEC-C motif-containing protein</fullName>
    </submittedName>
</protein>
<evidence type="ECO:0000313" key="2">
    <source>
        <dbReference type="Proteomes" id="UP000190027"/>
    </source>
</evidence>
<accession>A0A1T4XXX9</accession>
<gene>
    <name evidence="1" type="ORF">SAMN02745704_02577</name>
</gene>
<dbReference type="STRING" id="1121449.SAMN02745704_02577"/>
<dbReference type="InterPro" id="IPR004027">
    <property type="entry name" value="SEC_C_motif"/>
</dbReference>
<name>A0A1T4XXX9_9BACT</name>
<dbReference type="Proteomes" id="UP000190027">
    <property type="component" value="Unassembled WGS sequence"/>
</dbReference>
<dbReference type="AlphaFoldDB" id="A0A1T4XXX9"/>
<dbReference type="SUPFAM" id="SSF103642">
    <property type="entry name" value="Sec-C motif"/>
    <property type="match status" value="1"/>
</dbReference>
<dbReference type="RefSeq" id="WP_234990744.1">
    <property type="nucleotide sequence ID" value="NZ_FUYC01000020.1"/>
</dbReference>
<dbReference type="Gene3D" id="3.10.450.50">
    <property type="match status" value="1"/>
</dbReference>
<evidence type="ECO:0000313" key="1">
    <source>
        <dbReference type="EMBL" id="SKA94407.1"/>
    </source>
</evidence>
<keyword evidence="2" id="KW-1185">Reference proteome</keyword>
<dbReference type="EMBL" id="FUYC01000020">
    <property type="protein sequence ID" value="SKA94407.1"/>
    <property type="molecule type" value="Genomic_DNA"/>
</dbReference>
<dbReference type="Pfam" id="PF02810">
    <property type="entry name" value="SEC-C"/>
    <property type="match status" value="1"/>
</dbReference>
<proteinExistence type="predicted"/>